<evidence type="ECO:0000256" key="1">
    <source>
        <dbReference type="SAM" id="MobiDB-lite"/>
    </source>
</evidence>
<comment type="caution">
    <text evidence="2">The sequence shown here is derived from an EMBL/GenBank/DDBJ whole genome shotgun (WGS) entry which is preliminary data.</text>
</comment>
<evidence type="ECO:0008006" key="4">
    <source>
        <dbReference type="Google" id="ProtNLM"/>
    </source>
</evidence>
<accession>A0ABV5VCC2</accession>
<dbReference type="RefSeq" id="WP_383226691.1">
    <property type="nucleotide sequence ID" value="NZ_JBHMAR010000008.1"/>
</dbReference>
<protein>
    <recommendedName>
        <fullName evidence="4">Glyoxalase-like domain-containing protein</fullName>
    </recommendedName>
</protein>
<dbReference type="EMBL" id="JBHMAR010000008">
    <property type="protein sequence ID" value="MFB9735430.1"/>
    <property type="molecule type" value="Genomic_DNA"/>
</dbReference>
<proteinExistence type="predicted"/>
<feature type="region of interest" description="Disordered" evidence="1">
    <location>
        <begin position="115"/>
        <end position="152"/>
    </location>
</feature>
<evidence type="ECO:0000313" key="2">
    <source>
        <dbReference type="EMBL" id="MFB9735430.1"/>
    </source>
</evidence>
<organism evidence="2 3">
    <name type="scientific">Streptomyces thermocoprophilus</name>
    <dbReference type="NCBI Taxonomy" id="78356"/>
    <lineage>
        <taxon>Bacteria</taxon>
        <taxon>Bacillati</taxon>
        <taxon>Actinomycetota</taxon>
        <taxon>Actinomycetes</taxon>
        <taxon>Kitasatosporales</taxon>
        <taxon>Streptomycetaceae</taxon>
        <taxon>Streptomyces</taxon>
    </lineage>
</organism>
<feature type="compositionally biased region" description="Basic residues" evidence="1">
    <location>
        <begin position="118"/>
        <end position="127"/>
    </location>
</feature>
<name>A0ABV5VCC2_9ACTN</name>
<sequence length="152" mass="16071">MTQSVLWTYAFTDRPRDRFAAAHSFWTAVTGTRLPEPRGDHGESVAPLPSGTDACVKVQGFAEGDGSAHHELCGRGAPKLVAAAGRWPRARAAGCGRPSTGRRIRQACQRNAGAAHAGRCRTRRRPARSGVRSGSGGHPLAGRVTDVPGQHT</sequence>
<gene>
    <name evidence="2" type="ORF">ACFFRO_09835</name>
</gene>
<dbReference type="Proteomes" id="UP001589703">
    <property type="component" value="Unassembled WGS sequence"/>
</dbReference>
<evidence type="ECO:0000313" key="3">
    <source>
        <dbReference type="Proteomes" id="UP001589703"/>
    </source>
</evidence>
<reference evidence="2 3" key="1">
    <citation type="submission" date="2024-09" db="EMBL/GenBank/DDBJ databases">
        <authorList>
            <person name="Sun Q."/>
            <person name="Mori K."/>
        </authorList>
    </citation>
    <scope>NUCLEOTIDE SEQUENCE [LARGE SCALE GENOMIC DNA]</scope>
    <source>
        <strain evidence="2 3">JCM 10918</strain>
    </source>
</reference>
<keyword evidence="3" id="KW-1185">Reference proteome</keyword>